<feature type="compositionally biased region" description="Basic and acidic residues" evidence="1">
    <location>
        <begin position="119"/>
        <end position="129"/>
    </location>
</feature>
<sequence length="129" mass="14636">MTSGQVEHNAIPHCHPSLVTHSNFVTCGSITYKEADSLSKAKIRVCMQAKGEYREVRRDLASAYDKTQNSETQITEHEALQRGFSRHRWAAGELVVEAREEGWRRGRETGEEQQTAATHTREDRGLALR</sequence>
<evidence type="ECO:0000313" key="3">
    <source>
        <dbReference type="Proteomes" id="UP001176941"/>
    </source>
</evidence>
<name>A0ABN8ZTL5_RANTA</name>
<protein>
    <submittedName>
        <fullName evidence="2">Uncharacterized protein</fullName>
    </submittedName>
</protein>
<organism evidence="2 3">
    <name type="scientific">Rangifer tarandus platyrhynchus</name>
    <name type="common">Svalbard reindeer</name>
    <dbReference type="NCBI Taxonomy" id="3082113"/>
    <lineage>
        <taxon>Eukaryota</taxon>
        <taxon>Metazoa</taxon>
        <taxon>Chordata</taxon>
        <taxon>Craniata</taxon>
        <taxon>Vertebrata</taxon>
        <taxon>Euteleostomi</taxon>
        <taxon>Mammalia</taxon>
        <taxon>Eutheria</taxon>
        <taxon>Laurasiatheria</taxon>
        <taxon>Artiodactyla</taxon>
        <taxon>Ruminantia</taxon>
        <taxon>Pecora</taxon>
        <taxon>Cervidae</taxon>
        <taxon>Odocoileinae</taxon>
        <taxon>Rangifer</taxon>
    </lineage>
</organism>
<accession>A0ABN8ZTL5</accession>
<evidence type="ECO:0000313" key="2">
    <source>
        <dbReference type="EMBL" id="CAI9177322.1"/>
    </source>
</evidence>
<gene>
    <name evidence="2" type="ORF">MRATA1EN1_LOCUS26284</name>
</gene>
<feature type="region of interest" description="Disordered" evidence="1">
    <location>
        <begin position="102"/>
        <end position="129"/>
    </location>
</feature>
<reference evidence="2" key="1">
    <citation type="submission" date="2023-04" db="EMBL/GenBank/DDBJ databases">
        <authorList>
            <consortium name="ELIXIR-Norway"/>
        </authorList>
    </citation>
    <scope>NUCLEOTIDE SEQUENCE [LARGE SCALE GENOMIC DNA]</scope>
</reference>
<dbReference type="EMBL" id="OX459942">
    <property type="protein sequence ID" value="CAI9177322.1"/>
    <property type="molecule type" value="Genomic_DNA"/>
</dbReference>
<evidence type="ECO:0000256" key="1">
    <source>
        <dbReference type="SAM" id="MobiDB-lite"/>
    </source>
</evidence>
<keyword evidence="3" id="KW-1185">Reference proteome</keyword>
<proteinExistence type="predicted"/>
<dbReference type="Proteomes" id="UP001176941">
    <property type="component" value="Chromosome 6"/>
</dbReference>